<proteinExistence type="predicted"/>
<protein>
    <submittedName>
        <fullName evidence="2">IS1595 family transposase</fullName>
    </submittedName>
</protein>
<dbReference type="SMART" id="SM01126">
    <property type="entry name" value="DDE_Tnp_IS1595"/>
    <property type="match status" value="1"/>
</dbReference>
<reference evidence="2" key="1">
    <citation type="submission" date="2020-07" db="EMBL/GenBank/DDBJ databases">
        <title>Huge and variable diversity of episymbiotic CPR bacteria and DPANN archaea in groundwater ecosystems.</title>
        <authorList>
            <person name="He C.Y."/>
            <person name="Keren R."/>
            <person name="Whittaker M."/>
            <person name="Farag I.F."/>
            <person name="Doudna J."/>
            <person name="Cate J.H.D."/>
            <person name="Banfield J.F."/>
        </authorList>
    </citation>
    <scope>NUCLEOTIDE SEQUENCE</scope>
    <source>
        <strain evidence="2">NC_groundwater_193_Ag_S-0.1um_51_7</strain>
    </source>
</reference>
<evidence type="ECO:0000259" key="1">
    <source>
        <dbReference type="SMART" id="SM01126"/>
    </source>
</evidence>
<dbReference type="Proteomes" id="UP000724148">
    <property type="component" value="Unassembled WGS sequence"/>
</dbReference>
<name>A0A931SBI6_9BACT</name>
<dbReference type="PANTHER" id="PTHR47163">
    <property type="entry name" value="DDE_TNP_IS1595 DOMAIN-CONTAINING PROTEIN"/>
    <property type="match status" value="1"/>
</dbReference>
<dbReference type="EMBL" id="JACOZA010000051">
    <property type="protein sequence ID" value="MBI2096907.1"/>
    <property type="molecule type" value="Genomic_DNA"/>
</dbReference>
<dbReference type="InterPro" id="IPR053164">
    <property type="entry name" value="IS1016-like_transposase"/>
</dbReference>
<feature type="domain" description="ISXO2-like transposase" evidence="1">
    <location>
        <begin position="53"/>
        <end position="194"/>
    </location>
</feature>
<evidence type="ECO:0000313" key="3">
    <source>
        <dbReference type="Proteomes" id="UP000724148"/>
    </source>
</evidence>
<gene>
    <name evidence="2" type="ORF">HYT40_02005</name>
</gene>
<organism evidence="2 3">
    <name type="scientific">Candidatus Sungiibacteriota bacterium</name>
    <dbReference type="NCBI Taxonomy" id="2750080"/>
    <lineage>
        <taxon>Bacteria</taxon>
        <taxon>Candidatus Sungiibacteriota</taxon>
    </lineage>
</organism>
<dbReference type="PANTHER" id="PTHR47163:SF2">
    <property type="entry name" value="SI:DKEY-17M8.2"/>
    <property type="match status" value="1"/>
</dbReference>
<dbReference type="Pfam" id="PF12762">
    <property type="entry name" value="DDE_Tnp_IS1595"/>
    <property type="match status" value="1"/>
</dbReference>
<comment type="caution">
    <text evidence="2">The sequence shown here is derived from an EMBL/GenBank/DDBJ whole genome shotgun (WGS) entry which is preliminary data.</text>
</comment>
<accession>A0A931SBI6</accession>
<evidence type="ECO:0000313" key="2">
    <source>
        <dbReference type="EMBL" id="MBI2096907.1"/>
    </source>
</evidence>
<dbReference type="InterPro" id="IPR024445">
    <property type="entry name" value="Tnp_ISXO2-like"/>
</dbReference>
<sequence>MLKRELNIIVGFHQQIPASRLAVDLGVNYRTVERVYRKLREIIYHVSELEGAKLSGEIEIDDAYFGGRRKGQRGRGAAGKSVVLGLLERDSKVYTKIVYTLDAPTLMDIIRKKTRKGSVYFTDSFRSYRSLKRFGKHLTVAHHRTFGRQGRRYHSHINGIEGFWSFAKHGLYQYRGVSRANFPLYLKEMEYRFNHRRDNLLKNFIQLYFGYIYT</sequence>
<dbReference type="NCBIfam" id="NF033547">
    <property type="entry name" value="transpos_IS1595"/>
    <property type="match status" value="1"/>
</dbReference>
<dbReference type="AlphaFoldDB" id="A0A931SBI6"/>